<dbReference type="PANTHER" id="PTHR30329">
    <property type="entry name" value="STATOR ELEMENT OF FLAGELLAR MOTOR COMPLEX"/>
    <property type="match status" value="1"/>
</dbReference>
<feature type="domain" description="OmpA-like" evidence="5">
    <location>
        <begin position="498"/>
        <end position="615"/>
    </location>
</feature>
<dbReference type="SUPFAM" id="SSF82171">
    <property type="entry name" value="DPP6 N-terminal domain-like"/>
    <property type="match status" value="1"/>
</dbReference>
<evidence type="ECO:0000256" key="4">
    <source>
        <dbReference type="PROSITE-ProRule" id="PRU00473"/>
    </source>
</evidence>
<accession>A0ABQ3IDY2</accession>
<dbReference type="PRINTS" id="PR01021">
    <property type="entry name" value="OMPADOMAIN"/>
</dbReference>
<organism evidence="6 7">
    <name type="scientific">Roseivirga thermotolerans</name>
    <dbReference type="NCBI Taxonomy" id="1758176"/>
    <lineage>
        <taxon>Bacteria</taxon>
        <taxon>Pseudomonadati</taxon>
        <taxon>Bacteroidota</taxon>
        <taxon>Cytophagia</taxon>
        <taxon>Cytophagales</taxon>
        <taxon>Roseivirgaceae</taxon>
        <taxon>Roseivirga</taxon>
    </lineage>
</organism>
<evidence type="ECO:0000256" key="1">
    <source>
        <dbReference type="ARBA" id="ARBA00004442"/>
    </source>
</evidence>
<dbReference type="InterPro" id="IPR006690">
    <property type="entry name" value="OMPA-like_CS"/>
</dbReference>
<dbReference type="SUPFAM" id="SSF48452">
    <property type="entry name" value="TPR-like"/>
    <property type="match status" value="1"/>
</dbReference>
<dbReference type="PROSITE" id="PS01068">
    <property type="entry name" value="OMPA_1"/>
    <property type="match status" value="1"/>
</dbReference>
<evidence type="ECO:0000256" key="2">
    <source>
        <dbReference type="ARBA" id="ARBA00023136"/>
    </source>
</evidence>
<reference evidence="7" key="1">
    <citation type="journal article" date="2019" name="Int. J. Syst. Evol. Microbiol.">
        <title>The Global Catalogue of Microorganisms (GCM) 10K type strain sequencing project: providing services to taxonomists for standard genome sequencing and annotation.</title>
        <authorList>
            <consortium name="The Broad Institute Genomics Platform"/>
            <consortium name="The Broad Institute Genome Sequencing Center for Infectious Disease"/>
            <person name="Wu L."/>
            <person name="Ma J."/>
        </authorList>
    </citation>
    <scope>NUCLEOTIDE SEQUENCE [LARGE SCALE GENOMIC DNA]</scope>
    <source>
        <strain evidence="7">CGMCC 1.15111</strain>
    </source>
</reference>
<name>A0ABQ3IDY2_9BACT</name>
<evidence type="ECO:0000256" key="3">
    <source>
        <dbReference type="ARBA" id="ARBA00023237"/>
    </source>
</evidence>
<dbReference type="InterPro" id="IPR011990">
    <property type="entry name" value="TPR-like_helical_dom_sf"/>
</dbReference>
<dbReference type="CDD" id="cd07185">
    <property type="entry name" value="OmpA_C-like"/>
    <property type="match status" value="1"/>
</dbReference>
<evidence type="ECO:0000313" key="6">
    <source>
        <dbReference type="EMBL" id="GHE74298.1"/>
    </source>
</evidence>
<dbReference type="Gene3D" id="1.25.40.10">
    <property type="entry name" value="Tetratricopeptide repeat domain"/>
    <property type="match status" value="1"/>
</dbReference>
<dbReference type="Pfam" id="PF00691">
    <property type="entry name" value="OmpA"/>
    <property type="match status" value="1"/>
</dbReference>
<dbReference type="InterPro" id="IPR011042">
    <property type="entry name" value="6-blade_b-propeller_TolB-like"/>
</dbReference>
<dbReference type="SUPFAM" id="SSF103088">
    <property type="entry name" value="OmpA-like"/>
    <property type="match status" value="1"/>
</dbReference>
<dbReference type="PANTHER" id="PTHR30329:SF21">
    <property type="entry name" value="LIPOPROTEIN YIAD-RELATED"/>
    <property type="match status" value="1"/>
</dbReference>
<dbReference type="InterPro" id="IPR011659">
    <property type="entry name" value="WD40"/>
</dbReference>
<dbReference type="Proteomes" id="UP000658258">
    <property type="component" value="Unassembled WGS sequence"/>
</dbReference>
<dbReference type="PROSITE" id="PS51123">
    <property type="entry name" value="OMPA_2"/>
    <property type="match status" value="1"/>
</dbReference>
<dbReference type="InterPro" id="IPR006665">
    <property type="entry name" value="OmpA-like"/>
</dbReference>
<dbReference type="InterPro" id="IPR006664">
    <property type="entry name" value="OMP_bac"/>
</dbReference>
<sequence>MKKAVIISFLLCSTLCWGQIDYHTKKKKLVEQYQQAEELVRIGNLFKSAEILNEVLNKDPGFDEAIVLLHEVLLKRDEPQRAVALIAAKREELEAPYLNRLLLFQANYAYQLGEYTQAQQYITQLGHEVYGVGAEQVEFLKTSIQFSLEQVADPMPLTFEELPHPINAFEQQYFPSITRQGQLVFTTRDNNGRGDENIFFSQLTERGWAKPANISDQINTDRNEGTASISADGRTLVFTSCNRPDNIGSCDLYVSYKQGQQWSAPELLNERVNSPEWDSQPSLTVDGATLYFVSLRPGGMGKQDIWMSRKEDGEWQQAVNLGEDVNTPEDDCSPFIYLDGQTLIFSTKGRVGLGGYDLFKTLRLADAKWSVPENLGYPINDAFDQVGYCVSADLWAYFSASDASGSLRLKRFKIPENVLPQVETPRVFGRVIDARDERPLQAKVELLNNSGLIELETEGGVFELQKANQVKAKKTGYRTKLVEWSEFITDSTIRMEPFAVGQALLNEPILFDFDSFELKPSVSSQLMSVLELLKAHPELDIEVQGHTDSIGGQAYNQQLSEKRALAVAAWLQAHGIGHNRVFISSFGKKRPISPEVDPQSQQNNRRVEIIIRTVRK</sequence>
<keyword evidence="3" id="KW-0998">Cell outer membrane</keyword>
<evidence type="ECO:0000313" key="7">
    <source>
        <dbReference type="Proteomes" id="UP000658258"/>
    </source>
</evidence>
<dbReference type="RefSeq" id="WP_189631460.1">
    <property type="nucleotide sequence ID" value="NZ_BNAG01000005.1"/>
</dbReference>
<keyword evidence="2 4" id="KW-0472">Membrane</keyword>
<comment type="subcellular location">
    <subcellularLocation>
        <location evidence="1">Cell outer membrane</location>
    </subcellularLocation>
</comment>
<dbReference type="Pfam" id="PF07676">
    <property type="entry name" value="PD40"/>
    <property type="match status" value="3"/>
</dbReference>
<dbReference type="InterPro" id="IPR036737">
    <property type="entry name" value="OmpA-like_sf"/>
</dbReference>
<dbReference type="Gene3D" id="2.120.10.30">
    <property type="entry name" value="TolB, C-terminal domain"/>
    <property type="match status" value="1"/>
</dbReference>
<keyword evidence="7" id="KW-1185">Reference proteome</keyword>
<protein>
    <recommendedName>
        <fullName evidence="5">OmpA-like domain-containing protein</fullName>
    </recommendedName>
</protein>
<dbReference type="Gene3D" id="3.30.1330.60">
    <property type="entry name" value="OmpA-like domain"/>
    <property type="match status" value="1"/>
</dbReference>
<comment type="caution">
    <text evidence="6">The sequence shown here is derived from an EMBL/GenBank/DDBJ whole genome shotgun (WGS) entry which is preliminary data.</text>
</comment>
<gene>
    <name evidence="6" type="ORF">GCM10011340_33490</name>
</gene>
<proteinExistence type="predicted"/>
<dbReference type="InterPro" id="IPR050330">
    <property type="entry name" value="Bact_OuterMem_StrucFunc"/>
</dbReference>
<evidence type="ECO:0000259" key="5">
    <source>
        <dbReference type="PROSITE" id="PS51123"/>
    </source>
</evidence>
<dbReference type="EMBL" id="BNAG01000005">
    <property type="protein sequence ID" value="GHE74298.1"/>
    <property type="molecule type" value="Genomic_DNA"/>
</dbReference>